<sequence>MPYPTSSNPIVARFGGYFHRRVLRQFALYLTLMLALVWGGVAVEQARFASLAESGAQANVRNLSRAFSEEVKATVALVDLSLVQLRGTWQRDPANFARSAAEHARHLRVPMHITVTDAQGRLLYTDAAVGGATAPQGLALGDLRQFAVHRERGGDRLYVGRPERSRLSQQWVVQFTRLIRAADGRLAGVIAVAIRPEYFLRFYDSIDLGPDAAVSLMRLDATVIARSSRADGNRHMGVAIPDAPQTRDVGISGAFRKASRLDGIERFYAWHKLPEYGLVVTVGQAVPDAEARFAQQREVMRSAGLVVSLVLATLGWAAIGAADRRRRALKALAAAEARWKLALNAAGDGVWDCDIATGIATLSPSAQRILDSEHPTVSWFGEKGLAELVHPDELEQVRAGLRAHVDGITADYTMEHRLRTRDGGWRWIEARGAVTERGERGEPLRMVGTFSNIDARKREEQRMRRMAHEDALTGLPNRVLLHDRMRQAILTANREGHKVGLVYFDLDNFKPVNDTHGHAVGDRLLRMVAQRLRAALRESDTLARVGGDEFAVLLPRCQQPQDAERVAATILARLEQPFEDGERILRISGSLGYALYPDCGAGDGDGDAAAAAEALLHSADLAMYDAKAHGRNRISGSYRTRVG</sequence>
<dbReference type="PANTHER" id="PTHR46663">
    <property type="entry name" value="DIGUANYLATE CYCLASE DGCT-RELATED"/>
    <property type="match status" value="1"/>
</dbReference>
<dbReference type="InterPro" id="IPR052163">
    <property type="entry name" value="DGC-Regulatory_Protein"/>
</dbReference>
<dbReference type="InterPro" id="IPR001610">
    <property type="entry name" value="PAC"/>
</dbReference>
<dbReference type="FunFam" id="3.30.70.270:FF:000001">
    <property type="entry name" value="Diguanylate cyclase domain protein"/>
    <property type="match status" value="1"/>
</dbReference>
<dbReference type="InterPro" id="IPR029787">
    <property type="entry name" value="Nucleotide_cyclase"/>
</dbReference>
<proteinExistence type="predicted"/>
<dbReference type="SMART" id="SM00091">
    <property type="entry name" value="PAS"/>
    <property type="match status" value="1"/>
</dbReference>
<dbReference type="CDD" id="cd00130">
    <property type="entry name" value="PAS"/>
    <property type="match status" value="1"/>
</dbReference>
<dbReference type="PANTHER" id="PTHR46663:SF3">
    <property type="entry name" value="SLL0267 PROTEIN"/>
    <property type="match status" value="1"/>
</dbReference>
<dbReference type="RefSeq" id="WP_071361451.1">
    <property type="nucleotide sequence ID" value="NZ_JRYB01000001.1"/>
</dbReference>
<dbReference type="InterPro" id="IPR013655">
    <property type="entry name" value="PAS_fold_3"/>
</dbReference>
<evidence type="ECO:0000259" key="2">
    <source>
        <dbReference type="PROSITE" id="PS50113"/>
    </source>
</evidence>
<dbReference type="InterPro" id="IPR035965">
    <property type="entry name" value="PAS-like_dom_sf"/>
</dbReference>
<evidence type="ECO:0000256" key="1">
    <source>
        <dbReference type="SAM" id="Phobius"/>
    </source>
</evidence>
<dbReference type="Proteomes" id="UP000180246">
    <property type="component" value="Unassembled WGS sequence"/>
</dbReference>
<dbReference type="PROSITE" id="PS50113">
    <property type="entry name" value="PAC"/>
    <property type="match status" value="1"/>
</dbReference>
<dbReference type="Pfam" id="PF08447">
    <property type="entry name" value="PAS_3"/>
    <property type="match status" value="1"/>
</dbReference>
<dbReference type="SMART" id="SM00086">
    <property type="entry name" value="PAC"/>
    <property type="match status" value="1"/>
</dbReference>
<dbReference type="Pfam" id="PF22588">
    <property type="entry name" value="dCache_1_like"/>
    <property type="match status" value="1"/>
</dbReference>
<protein>
    <submittedName>
        <fullName evidence="4">Diguanylate cyclase domain protein</fullName>
    </submittedName>
</protein>
<comment type="caution">
    <text evidence="4">The sequence shown here is derived from an EMBL/GenBank/DDBJ whole genome shotgun (WGS) entry which is preliminary data.</text>
</comment>
<dbReference type="CDD" id="cd12915">
    <property type="entry name" value="PDC2_DGC_like"/>
    <property type="match status" value="1"/>
</dbReference>
<dbReference type="AlphaFoldDB" id="A0A1S2N3Q6"/>
<organism evidence="4 5">
    <name type="scientific">Massilia timonae</name>
    <dbReference type="NCBI Taxonomy" id="47229"/>
    <lineage>
        <taxon>Bacteria</taxon>
        <taxon>Pseudomonadati</taxon>
        <taxon>Pseudomonadota</taxon>
        <taxon>Betaproteobacteria</taxon>
        <taxon>Burkholderiales</taxon>
        <taxon>Oxalobacteraceae</taxon>
        <taxon>Telluria group</taxon>
        <taxon>Massilia</taxon>
    </lineage>
</organism>
<feature type="domain" description="GGDEF" evidence="3">
    <location>
        <begin position="497"/>
        <end position="639"/>
    </location>
</feature>
<dbReference type="Gene3D" id="3.30.70.270">
    <property type="match status" value="1"/>
</dbReference>
<evidence type="ECO:0000313" key="5">
    <source>
        <dbReference type="Proteomes" id="UP000180246"/>
    </source>
</evidence>
<dbReference type="InterPro" id="IPR000700">
    <property type="entry name" value="PAS-assoc_C"/>
</dbReference>
<dbReference type="SUPFAM" id="SSF55785">
    <property type="entry name" value="PYP-like sensor domain (PAS domain)"/>
    <property type="match status" value="1"/>
</dbReference>
<dbReference type="CDD" id="cd12914">
    <property type="entry name" value="PDC1_DGC_like"/>
    <property type="match status" value="1"/>
</dbReference>
<accession>A0A1S2N3Q6</accession>
<dbReference type="InterPro" id="IPR043128">
    <property type="entry name" value="Rev_trsase/Diguanyl_cyclase"/>
</dbReference>
<keyword evidence="1" id="KW-0472">Membrane</keyword>
<keyword evidence="1" id="KW-1133">Transmembrane helix</keyword>
<dbReference type="InterPro" id="IPR000160">
    <property type="entry name" value="GGDEF_dom"/>
</dbReference>
<feature type="domain" description="PAC" evidence="2">
    <location>
        <begin position="412"/>
        <end position="465"/>
    </location>
</feature>
<dbReference type="Pfam" id="PF00990">
    <property type="entry name" value="GGDEF"/>
    <property type="match status" value="1"/>
</dbReference>
<evidence type="ECO:0000313" key="4">
    <source>
        <dbReference type="EMBL" id="OIJ39701.1"/>
    </source>
</evidence>
<keyword evidence="1" id="KW-0812">Transmembrane</keyword>
<evidence type="ECO:0000259" key="3">
    <source>
        <dbReference type="PROSITE" id="PS50887"/>
    </source>
</evidence>
<dbReference type="SUPFAM" id="SSF55073">
    <property type="entry name" value="Nucleotide cyclase"/>
    <property type="match status" value="1"/>
</dbReference>
<dbReference type="SMART" id="SM00267">
    <property type="entry name" value="GGDEF"/>
    <property type="match status" value="1"/>
</dbReference>
<dbReference type="GO" id="GO:0003824">
    <property type="term" value="F:catalytic activity"/>
    <property type="evidence" value="ECO:0007669"/>
    <property type="project" value="UniProtKB-ARBA"/>
</dbReference>
<feature type="transmembrane region" description="Helical" evidence="1">
    <location>
        <begin position="26"/>
        <end position="43"/>
    </location>
</feature>
<dbReference type="Gene3D" id="3.30.450.20">
    <property type="entry name" value="PAS domain"/>
    <property type="match status" value="3"/>
</dbReference>
<dbReference type="NCBIfam" id="TIGR00254">
    <property type="entry name" value="GGDEF"/>
    <property type="match status" value="1"/>
</dbReference>
<dbReference type="PROSITE" id="PS50887">
    <property type="entry name" value="GGDEF"/>
    <property type="match status" value="1"/>
</dbReference>
<dbReference type="InterPro" id="IPR054327">
    <property type="entry name" value="His-kinase-like_sensor"/>
</dbReference>
<reference evidence="4 5" key="1">
    <citation type="submission" date="2014-10" db="EMBL/GenBank/DDBJ databases">
        <authorList>
            <person name="Seo M.-J."/>
            <person name="Seok Y.J."/>
            <person name="Cha I.-T."/>
        </authorList>
    </citation>
    <scope>NUCLEOTIDE SEQUENCE [LARGE SCALE GENOMIC DNA]</scope>
    <source>
        <strain evidence="4 5">NEU</strain>
    </source>
</reference>
<dbReference type="InterPro" id="IPR000014">
    <property type="entry name" value="PAS"/>
</dbReference>
<dbReference type="CDD" id="cd01949">
    <property type="entry name" value="GGDEF"/>
    <property type="match status" value="1"/>
</dbReference>
<dbReference type="NCBIfam" id="TIGR00229">
    <property type="entry name" value="sensory_box"/>
    <property type="match status" value="1"/>
</dbReference>
<name>A0A1S2N3Q6_9BURK</name>
<gene>
    <name evidence="4" type="ORF">LO55_2175</name>
</gene>
<dbReference type="EMBL" id="JRYB01000001">
    <property type="protein sequence ID" value="OIJ39701.1"/>
    <property type="molecule type" value="Genomic_DNA"/>
</dbReference>